<dbReference type="Proteomes" id="UP001198242">
    <property type="component" value="Unassembled WGS sequence"/>
</dbReference>
<evidence type="ECO:0000313" key="2">
    <source>
        <dbReference type="Proteomes" id="UP001198242"/>
    </source>
</evidence>
<gene>
    <name evidence="1" type="ORF">LKE05_08620</name>
</gene>
<evidence type="ECO:0000313" key="1">
    <source>
        <dbReference type="EMBL" id="MCC2210848.1"/>
    </source>
</evidence>
<keyword evidence="2" id="KW-1185">Reference proteome</keyword>
<proteinExistence type="predicted"/>
<organism evidence="1 2">
    <name type="scientific">Hominilimicola fabiformis</name>
    <dbReference type="NCBI Taxonomy" id="2885356"/>
    <lineage>
        <taxon>Bacteria</taxon>
        <taxon>Bacillati</taxon>
        <taxon>Bacillota</taxon>
        <taxon>Clostridia</taxon>
        <taxon>Eubacteriales</taxon>
        <taxon>Oscillospiraceae</taxon>
        <taxon>Hominilimicola</taxon>
    </lineage>
</organism>
<protein>
    <submittedName>
        <fullName evidence="1">Uncharacterized protein</fullName>
    </submittedName>
</protein>
<dbReference type="RefSeq" id="WP_022228879.1">
    <property type="nucleotide sequence ID" value="NZ_JAJEQM010000011.1"/>
</dbReference>
<reference evidence="1 2" key="1">
    <citation type="submission" date="2021-10" db="EMBL/GenBank/DDBJ databases">
        <title>Anaerobic single-cell dispensing facilitates the cultivation of human gut bacteria.</title>
        <authorList>
            <person name="Afrizal A."/>
        </authorList>
    </citation>
    <scope>NUCLEOTIDE SEQUENCE [LARGE SCALE GENOMIC DNA]</scope>
    <source>
        <strain evidence="1 2">CLA-AA-H232</strain>
    </source>
</reference>
<comment type="caution">
    <text evidence="1">The sequence shown here is derived from an EMBL/GenBank/DDBJ whole genome shotgun (WGS) entry which is preliminary data.</text>
</comment>
<sequence length="343" mass="38654">MKLDFNFDGKTLLKKWWQQVKSNFQTVQDEYNALEDNLSEEINQRVNIGNDLTEKITKETSDRKKADNSLEIKISNEVNSRQEADDELSGRIEYEKMERQADNEENKSRFFEKADKTELYGREKNITHKITHSLKKSDFIININAGNGNGTVTINSLPVQTKIFRDGRAYIQTAPISASFSAEKGEEGEKWINLLYDCDNGTLGLEVTEQPESGNVAKMNVTYMKAEVAEIYAGIIKFDGLNTLDALKTNNRDSFVGAINELVSGKVGTNDIVNGKDASYRVTDLLKWVAGGLEKSNSVNYPGLDYIISDVYEMYNALCSYGFQEPIEVVKTVAELKNQAENK</sequence>
<dbReference type="AlphaFoldDB" id="A0AAE3J9F8"/>
<dbReference type="EMBL" id="JAJEQM010000011">
    <property type="protein sequence ID" value="MCC2210848.1"/>
    <property type="molecule type" value="Genomic_DNA"/>
</dbReference>
<accession>A0AAE3J9F8</accession>
<name>A0AAE3J9F8_9FIRM</name>